<evidence type="ECO:0000256" key="1">
    <source>
        <dbReference type="SAM" id="Phobius"/>
    </source>
</evidence>
<organism evidence="4 5">
    <name type="scientific">Pteropus vampyrus</name>
    <name type="common">Large flying fox</name>
    <dbReference type="NCBI Taxonomy" id="132908"/>
    <lineage>
        <taxon>Eukaryota</taxon>
        <taxon>Metazoa</taxon>
        <taxon>Chordata</taxon>
        <taxon>Craniata</taxon>
        <taxon>Vertebrata</taxon>
        <taxon>Euteleostomi</taxon>
        <taxon>Mammalia</taxon>
        <taxon>Eutheria</taxon>
        <taxon>Laurasiatheria</taxon>
        <taxon>Chiroptera</taxon>
        <taxon>Yinpterochiroptera</taxon>
        <taxon>Pteropodoidea</taxon>
        <taxon>Pteropodidae</taxon>
        <taxon>Pteropodinae</taxon>
        <taxon>Pteropus</taxon>
    </lineage>
</organism>
<dbReference type="RefSeq" id="XP_039715403.1">
    <property type="nucleotide sequence ID" value="XM_039859469.1"/>
</dbReference>
<dbReference type="PANTHER" id="PTHR15343:SF0">
    <property type="entry name" value="T-CELL ANTIGEN CD7"/>
    <property type="match status" value="1"/>
</dbReference>
<accession>A0A6P3RCV4</accession>
<dbReference type="InterPro" id="IPR013783">
    <property type="entry name" value="Ig-like_fold"/>
</dbReference>
<dbReference type="InterPro" id="IPR007110">
    <property type="entry name" value="Ig-like_dom"/>
</dbReference>
<keyword evidence="1" id="KW-1133">Transmembrane helix</keyword>
<dbReference type="CTD" id="924"/>
<dbReference type="Proteomes" id="UP000515202">
    <property type="component" value="Unplaced"/>
</dbReference>
<evidence type="ECO:0000313" key="5">
    <source>
        <dbReference type="RefSeq" id="XP_011371957.1"/>
    </source>
</evidence>
<dbReference type="GO" id="GO:0038023">
    <property type="term" value="F:signaling receptor activity"/>
    <property type="evidence" value="ECO:0007669"/>
    <property type="project" value="InterPro"/>
</dbReference>
<dbReference type="PANTHER" id="PTHR15343">
    <property type="entry name" value="CD7"/>
    <property type="match status" value="1"/>
</dbReference>
<dbReference type="InterPro" id="IPR036179">
    <property type="entry name" value="Ig-like_dom_sf"/>
</dbReference>
<keyword evidence="4" id="KW-1185">Reference proteome</keyword>
<dbReference type="GO" id="GO:0016020">
    <property type="term" value="C:membrane"/>
    <property type="evidence" value="ECO:0007669"/>
    <property type="project" value="InterPro"/>
</dbReference>
<dbReference type="SMART" id="SM00406">
    <property type="entry name" value="IGv"/>
    <property type="match status" value="1"/>
</dbReference>
<dbReference type="KEGG" id="pgig:120600138"/>
<feature type="signal peptide" evidence="2">
    <location>
        <begin position="1"/>
        <end position="17"/>
    </location>
</feature>
<dbReference type="KEGG" id="pvp:105301124"/>
<dbReference type="SMART" id="SM00409">
    <property type="entry name" value="IG"/>
    <property type="match status" value="1"/>
</dbReference>
<reference evidence="5" key="1">
    <citation type="submission" date="2025-08" db="UniProtKB">
        <authorList>
            <consortium name="RefSeq"/>
        </authorList>
    </citation>
    <scope>IDENTIFICATION</scope>
    <source>
        <tissue evidence="5">Kidney</tissue>
    </source>
</reference>
<dbReference type="AlphaFoldDB" id="A0A6P3RCV4"/>
<evidence type="ECO:0000256" key="2">
    <source>
        <dbReference type="SAM" id="SignalP"/>
    </source>
</evidence>
<dbReference type="InterPro" id="IPR003599">
    <property type="entry name" value="Ig_sub"/>
</dbReference>
<dbReference type="InterPro" id="IPR039090">
    <property type="entry name" value="CD7"/>
</dbReference>
<dbReference type="CDD" id="cd00099">
    <property type="entry name" value="IgV"/>
    <property type="match status" value="1"/>
</dbReference>
<gene>
    <name evidence="5" type="primary">CD7</name>
</gene>
<sequence length="202" mass="22298">MALQSPLLSVLLGLAGALHGATPEVWQSPPYTIAPEKGSISITCSTREPLLGVYLKQSHWPKLANVVYYEDGKEPTVDERFKGRVTFSGSQHNLTISMHHLQPADTGTYVCQAIVQDEVWGPGTLVVVTDTCQETRPTHFTFLVVLAMSFFYIGVGLGALCVLMKTKIKKLCQRKDESQACVVYEDMSCSRRSNVSSSNLYH</sequence>
<dbReference type="Pfam" id="PF07686">
    <property type="entry name" value="V-set"/>
    <property type="match status" value="1"/>
</dbReference>
<dbReference type="GeneID" id="120600138"/>
<keyword evidence="1" id="KW-0472">Membrane</keyword>
<evidence type="ECO:0000259" key="3">
    <source>
        <dbReference type="PROSITE" id="PS50835"/>
    </source>
</evidence>
<dbReference type="SUPFAM" id="SSF48726">
    <property type="entry name" value="Immunoglobulin"/>
    <property type="match status" value="1"/>
</dbReference>
<feature type="domain" description="Ig-like" evidence="3">
    <location>
        <begin position="23"/>
        <end position="113"/>
    </location>
</feature>
<keyword evidence="2" id="KW-0732">Signal</keyword>
<evidence type="ECO:0000313" key="4">
    <source>
        <dbReference type="Proteomes" id="UP000515202"/>
    </source>
</evidence>
<keyword evidence="1" id="KW-0812">Transmembrane</keyword>
<dbReference type="GeneID" id="105301124"/>
<dbReference type="Gene3D" id="2.60.40.10">
    <property type="entry name" value="Immunoglobulins"/>
    <property type="match status" value="1"/>
</dbReference>
<dbReference type="PROSITE" id="PS50835">
    <property type="entry name" value="IG_LIKE"/>
    <property type="match status" value="1"/>
</dbReference>
<dbReference type="GO" id="GO:0002250">
    <property type="term" value="P:adaptive immune response"/>
    <property type="evidence" value="ECO:0007669"/>
    <property type="project" value="InterPro"/>
</dbReference>
<dbReference type="OrthoDB" id="9899013at2759"/>
<feature type="transmembrane region" description="Helical" evidence="1">
    <location>
        <begin position="140"/>
        <end position="164"/>
    </location>
</feature>
<name>A0A6P3RCV4_PTEVA</name>
<proteinExistence type="predicted"/>
<dbReference type="InterPro" id="IPR013106">
    <property type="entry name" value="Ig_V-set"/>
</dbReference>
<protein>
    <submittedName>
        <fullName evidence="5">T-cell antigen CD7</fullName>
    </submittedName>
</protein>
<feature type="chain" id="PRO_5028474763" evidence="2">
    <location>
        <begin position="18"/>
        <end position="202"/>
    </location>
</feature>
<dbReference type="RefSeq" id="XP_011371957.1">
    <property type="nucleotide sequence ID" value="XM_011373655.2"/>
</dbReference>